<keyword evidence="2" id="KW-1185">Reference proteome</keyword>
<proteinExistence type="predicted"/>
<gene>
    <name evidence="1" type="ORF">PCOR1329_LOCUS47825</name>
</gene>
<protein>
    <submittedName>
        <fullName evidence="1">Uncharacterized protein</fullName>
    </submittedName>
</protein>
<sequence>AILAQVCLPSCRSPFASWPPLAPAPASPGACRLGGVAREGGGRCPSEALGGLLGGAEVAEQRRGILPAPAALLEGRSPWWLPRRSRDVALHSLAPGSAAIDTAGASNLRKAQHGPRLESRIGVLAKHAAPFVPGGGYWCGLADVDSSFHHLAEEPNFVAGAASGQQCVPHFIDAAVGTLAGLQVWFRQSTSKASGSHFASPAILALPISRSRSRRRKGCLRKSRPRCVEESLRAPMGPCWGALPWCHMKGYWCAPAWAPFPSSCGGTVVDAECKTASGDGEGFHSVFFMVVASIFPAARGGHLETCAVVHVFQAIDAFIIPSFVGRTCACCFVFIAGTDGSDSEALWCRGCDVLICSRYWPPKLEQRLAAAMDTM</sequence>
<reference evidence="1" key="1">
    <citation type="submission" date="2023-10" db="EMBL/GenBank/DDBJ databases">
        <authorList>
            <person name="Chen Y."/>
            <person name="Shah S."/>
            <person name="Dougan E. K."/>
            <person name="Thang M."/>
            <person name="Chan C."/>
        </authorList>
    </citation>
    <scope>NUCLEOTIDE SEQUENCE [LARGE SCALE GENOMIC DNA]</scope>
</reference>
<evidence type="ECO:0000313" key="2">
    <source>
        <dbReference type="Proteomes" id="UP001189429"/>
    </source>
</evidence>
<comment type="caution">
    <text evidence="1">The sequence shown here is derived from an EMBL/GenBank/DDBJ whole genome shotgun (WGS) entry which is preliminary data.</text>
</comment>
<feature type="non-terminal residue" evidence="1">
    <location>
        <position position="1"/>
    </location>
</feature>
<name>A0ABN9UE88_9DINO</name>
<dbReference type="Proteomes" id="UP001189429">
    <property type="component" value="Unassembled WGS sequence"/>
</dbReference>
<dbReference type="EMBL" id="CAUYUJ010015765">
    <property type="protein sequence ID" value="CAK0857869.1"/>
    <property type="molecule type" value="Genomic_DNA"/>
</dbReference>
<accession>A0ABN9UE88</accession>
<evidence type="ECO:0000313" key="1">
    <source>
        <dbReference type="EMBL" id="CAK0857869.1"/>
    </source>
</evidence>
<organism evidence="1 2">
    <name type="scientific">Prorocentrum cordatum</name>
    <dbReference type="NCBI Taxonomy" id="2364126"/>
    <lineage>
        <taxon>Eukaryota</taxon>
        <taxon>Sar</taxon>
        <taxon>Alveolata</taxon>
        <taxon>Dinophyceae</taxon>
        <taxon>Prorocentrales</taxon>
        <taxon>Prorocentraceae</taxon>
        <taxon>Prorocentrum</taxon>
    </lineage>
</organism>